<keyword evidence="1" id="KW-1133">Transmembrane helix</keyword>
<feature type="transmembrane region" description="Helical" evidence="1">
    <location>
        <begin position="22"/>
        <end position="40"/>
    </location>
</feature>
<evidence type="ECO:0000256" key="1">
    <source>
        <dbReference type="SAM" id="Phobius"/>
    </source>
</evidence>
<proteinExistence type="predicted"/>
<dbReference type="GO" id="GO:0016020">
    <property type="term" value="C:membrane"/>
    <property type="evidence" value="ECO:0007669"/>
    <property type="project" value="TreeGrafter"/>
</dbReference>
<dbReference type="RefSeq" id="WP_161351189.1">
    <property type="nucleotide sequence ID" value="NZ_WTUX01000011.1"/>
</dbReference>
<evidence type="ECO:0000313" key="4">
    <source>
        <dbReference type="Proteomes" id="UP000467322"/>
    </source>
</evidence>
<evidence type="ECO:0000259" key="2">
    <source>
        <dbReference type="Pfam" id="PF01757"/>
    </source>
</evidence>
<dbReference type="Pfam" id="PF01757">
    <property type="entry name" value="Acyl_transf_3"/>
    <property type="match status" value="1"/>
</dbReference>
<feature type="transmembrane region" description="Helical" evidence="1">
    <location>
        <begin position="253"/>
        <end position="274"/>
    </location>
</feature>
<dbReference type="PANTHER" id="PTHR23028">
    <property type="entry name" value="ACETYLTRANSFERASE"/>
    <property type="match status" value="1"/>
</dbReference>
<feature type="transmembrane region" description="Helical" evidence="1">
    <location>
        <begin position="92"/>
        <end position="110"/>
    </location>
</feature>
<dbReference type="GO" id="GO:0009103">
    <property type="term" value="P:lipopolysaccharide biosynthetic process"/>
    <property type="evidence" value="ECO:0007669"/>
    <property type="project" value="TreeGrafter"/>
</dbReference>
<dbReference type="GO" id="GO:0016747">
    <property type="term" value="F:acyltransferase activity, transferring groups other than amino-acyl groups"/>
    <property type="evidence" value="ECO:0007669"/>
    <property type="project" value="InterPro"/>
</dbReference>
<feature type="transmembrane region" description="Helical" evidence="1">
    <location>
        <begin position="217"/>
        <end position="241"/>
    </location>
</feature>
<dbReference type="InterPro" id="IPR002656">
    <property type="entry name" value="Acyl_transf_3_dom"/>
</dbReference>
<feature type="domain" description="Acyltransferase 3" evidence="2">
    <location>
        <begin position="18"/>
        <end position="336"/>
    </location>
</feature>
<dbReference type="InterPro" id="IPR050879">
    <property type="entry name" value="Acyltransferase_3"/>
</dbReference>
<keyword evidence="1" id="KW-0472">Membrane</keyword>
<keyword evidence="1" id="KW-0812">Transmembrane</keyword>
<sequence length="359" mass="38718">MTLEGERERMVAPSGKNLSIEWLRLLLAAGVVVYHFFWYLPLRGVAGAGPMGPDWLMYGRFGVEAFFIISGYVIAFSMVGRSAADFVASRVSRLYPALVLCASLTFLAILARDDMQAVPGAINLVADWLFVPLVAGIGQIDPAYWSIVVELRFYLLVLVLLLLGVSHRLLLLLTVFSVSATSLALFGLGDPWLGWLLFPHASYFALGVLLRHVRTRGVSAFAVAVAALHLYCAGIGTWYGMAIIDLQDGVRSPVWVGGLIPSGCFALVGLAVFLPMSRGSRKMARAAIFAGGVSYPLYLVHQVVGLTLSDLFAARLPDTMAVMLALLCIGAIAASVHVAVERRTRPRLRAAVARRLGAG</sequence>
<reference evidence="3 4" key="1">
    <citation type="submission" date="2019-12" db="EMBL/GenBank/DDBJ databases">
        <title>Maritimibacter sp. nov. sp. isolated from sea sand.</title>
        <authorList>
            <person name="Kim J."/>
            <person name="Jeong S.E."/>
            <person name="Jung H.S."/>
            <person name="Jeon C.O."/>
        </authorList>
    </citation>
    <scope>NUCLEOTIDE SEQUENCE [LARGE SCALE GENOMIC DNA]</scope>
    <source>
        <strain evidence="3 4">DP07</strain>
    </source>
</reference>
<protein>
    <submittedName>
        <fullName evidence="3">Acyltransferase family protein</fullName>
    </submittedName>
</protein>
<feature type="transmembrane region" description="Helical" evidence="1">
    <location>
        <begin position="286"/>
        <end position="308"/>
    </location>
</feature>
<feature type="transmembrane region" description="Helical" evidence="1">
    <location>
        <begin position="117"/>
        <end position="137"/>
    </location>
</feature>
<accession>A0A845M1M0</accession>
<evidence type="ECO:0000313" key="3">
    <source>
        <dbReference type="EMBL" id="MZR13082.1"/>
    </source>
</evidence>
<feature type="transmembrane region" description="Helical" evidence="1">
    <location>
        <begin position="61"/>
        <end position="80"/>
    </location>
</feature>
<keyword evidence="4" id="KW-1185">Reference proteome</keyword>
<dbReference type="EMBL" id="WTUX01000011">
    <property type="protein sequence ID" value="MZR13082.1"/>
    <property type="molecule type" value="Genomic_DNA"/>
</dbReference>
<keyword evidence="3" id="KW-0012">Acyltransferase</keyword>
<organism evidence="3 4">
    <name type="scientific">Maritimibacter harenae</name>
    <dbReference type="NCBI Taxonomy" id="2606218"/>
    <lineage>
        <taxon>Bacteria</taxon>
        <taxon>Pseudomonadati</taxon>
        <taxon>Pseudomonadota</taxon>
        <taxon>Alphaproteobacteria</taxon>
        <taxon>Rhodobacterales</taxon>
        <taxon>Roseobacteraceae</taxon>
        <taxon>Maritimibacter</taxon>
    </lineage>
</organism>
<keyword evidence="3" id="KW-0808">Transferase</keyword>
<comment type="caution">
    <text evidence="3">The sequence shown here is derived from an EMBL/GenBank/DDBJ whole genome shotgun (WGS) entry which is preliminary data.</text>
</comment>
<name>A0A845M1M0_9RHOB</name>
<gene>
    <name evidence="3" type="ORF">GQE99_08620</name>
</gene>
<feature type="transmembrane region" description="Helical" evidence="1">
    <location>
        <begin position="320"/>
        <end position="340"/>
    </location>
</feature>
<dbReference type="Proteomes" id="UP000467322">
    <property type="component" value="Unassembled WGS sequence"/>
</dbReference>
<feature type="transmembrane region" description="Helical" evidence="1">
    <location>
        <begin position="192"/>
        <end position="210"/>
    </location>
</feature>
<dbReference type="AlphaFoldDB" id="A0A845M1M0"/>
<dbReference type="PANTHER" id="PTHR23028:SF53">
    <property type="entry name" value="ACYL_TRANSF_3 DOMAIN-CONTAINING PROTEIN"/>
    <property type="match status" value="1"/>
</dbReference>